<evidence type="ECO:0000313" key="1">
    <source>
        <dbReference type="EMBL" id="MDX8483416.1"/>
    </source>
</evidence>
<keyword evidence="2" id="KW-1185">Reference proteome</keyword>
<dbReference type="Proteomes" id="UP001287059">
    <property type="component" value="Unassembled WGS sequence"/>
</dbReference>
<dbReference type="RefSeq" id="WP_320291501.1">
    <property type="nucleotide sequence ID" value="NZ_JAVIIW010000089.1"/>
</dbReference>
<comment type="caution">
    <text evidence="1">The sequence shown here is derived from an EMBL/GenBank/DDBJ whole genome shotgun (WGS) entry which is preliminary data.</text>
</comment>
<accession>A0ABU4Y903</accession>
<protein>
    <submittedName>
        <fullName evidence="1">Uncharacterized protein</fullName>
    </submittedName>
</protein>
<reference evidence="1 2" key="1">
    <citation type="submission" date="2023-08" db="EMBL/GenBank/DDBJ databases">
        <title>Implementing the SeqCode for naming new Mesorhizobium species isolated from Vachellia karroo root nodules.</title>
        <authorList>
            <person name="Van Lill M."/>
        </authorList>
    </citation>
    <scope>NUCLEOTIDE SEQUENCE [LARGE SCALE GENOMIC DNA]</scope>
    <source>
        <strain evidence="1 2">VK24D</strain>
    </source>
</reference>
<name>A0ABU4Y903_9HYPH</name>
<evidence type="ECO:0000313" key="2">
    <source>
        <dbReference type="Proteomes" id="UP001287059"/>
    </source>
</evidence>
<organism evidence="1 2">
    <name type="scientific">Mesorhizobium album</name>
    <dbReference type="NCBI Taxonomy" id="3072314"/>
    <lineage>
        <taxon>Bacteria</taxon>
        <taxon>Pseudomonadati</taxon>
        <taxon>Pseudomonadota</taxon>
        <taxon>Alphaproteobacteria</taxon>
        <taxon>Hyphomicrobiales</taxon>
        <taxon>Phyllobacteriaceae</taxon>
        <taxon>Mesorhizobium</taxon>
    </lineage>
</organism>
<proteinExistence type="predicted"/>
<dbReference type="EMBL" id="JAVIIW010000089">
    <property type="protein sequence ID" value="MDX8483416.1"/>
    <property type="molecule type" value="Genomic_DNA"/>
</dbReference>
<gene>
    <name evidence="1" type="ORF">RFN28_34000</name>
</gene>
<sequence>MSDEFETSLSRKRAALDRLIAQTGAKDSAELIALRADNEVGWELGHFDLPPKTEVSQQMRDGLLIRARRDAFASHQLAAMALHSANTANAKLDKILKYHFPTLVFANVVALVLSRLFV</sequence>